<dbReference type="EMBL" id="JQHM01000006">
    <property type="protein sequence ID" value="KFX04066.1"/>
    <property type="molecule type" value="Genomic_DNA"/>
</dbReference>
<dbReference type="GO" id="GO:0004124">
    <property type="term" value="F:cysteine synthase activity"/>
    <property type="evidence" value="ECO:0007669"/>
    <property type="project" value="UniProtKB-EC"/>
</dbReference>
<dbReference type="InterPro" id="IPR001216">
    <property type="entry name" value="P-phosphate_BS"/>
</dbReference>
<dbReference type="EC" id="2.5.1.47" evidence="4"/>
<dbReference type="FunFam" id="3.40.50.1100:FF:000003">
    <property type="entry name" value="Cystathionine beta-synthase"/>
    <property type="match status" value="1"/>
</dbReference>
<sequence>MLTEISMSILDLVGNTPLLALPHFSEKTPGVSLLAKAEFMNPSGSVKDRAAKAMVLDGIAQRALVRGKTIIDATSGNTGIAYAMIGAALGYDVVLYMPQNTSNERKQIIRHYGATIVETDPLEGSDGAYLAVRRQVEQDPERYFYPDQYNNPVNPHMHFATTGWEIWQQTQKRITHFITSMGTSGSFVGSARRLKQENPHIQTLAVQPASPLHGIEGTKHMASSIKPGILDETLQDGVVTVTTEEAYAATRHLANCEGIFAGISSGANVAAALKLAQTLPSGSVVVTLLCDTGSRYLADPFWNEN</sequence>
<dbReference type="InterPro" id="IPR050214">
    <property type="entry name" value="Cys_Synth/Cystath_Beta-Synth"/>
</dbReference>
<dbReference type="AlphaFoldDB" id="A0A093S1V2"/>
<dbReference type="InterPro" id="IPR036052">
    <property type="entry name" value="TrpB-like_PALP_sf"/>
</dbReference>
<feature type="domain" description="Tryptophan synthase beta chain-like PALP" evidence="10">
    <location>
        <begin position="10"/>
        <end position="291"/>
    </location>
</feature>
<evidence type="ECO:0000256" key="2">
    <source>
        <dbReference type="ARBA" id="ARBA00004962"/>
    </source>
</evidence>
<dbReference type="PANTHER" id="PTHR10314">
    <property type="entry name" value="CYSTATHIONINE BETA-SYNTHASE"/>
    <property type="match status" value="1"/>
</dbReference>
<dbReference type="GO" id="GO:0006535">
    <property type="term" value="P:cysteine biosynthetic process from serine"/>
    <property type="evidence" value="ECO:0007669"/>
    <property type="project" value="InterPro"/>
</dbReference>
<accession>A0A093S1V2</accession>
<evidence type="ECO:0000256" key="3">
    <source>
        <dbReference type="ARBA" id="ARBA00007103"/>
    </source>
</evidence>
<evidence type="ECO:0000256" key="5">
    <source>
        <dbReference type="ARBA" id="ARBA00022898"/>
    </source>
</evidence>
<comment type="pathway">
    <text evidence="2">Amino-acid biosynthesis; L-cysteine biosynthesis; L-cysteine from L-serine: step 2/2.</text>
</comment>
<evidence type="ECO:0000256" key="7">
    <source>
        <dbReference type="ARBA" id="ARBA00072081"/>
    </source>
</evidence>
<protein>
    <recommendedName>
        <fullName evidence="7">Cysteine synthase B</fullName>
        <ecNumber evidence="4">2.5.1.47</ecNumber>
    </recommendedName>
    <alternativeName>
        <fullName evidence="8">O-acetylserine (thiol)-lyase B</fullName>
    </alternativeName>
    <alternativeName>
        <fullName evidence="9">O-acetylserine sulfhydrylase B</fullName>
    </alternativeName>
</protein>
<comment type="similarity">
    <text evidence="3">Belongs to the cysteine synthase/cystathionine beta-synthase family.</text>
</comment>
<dbReference type="InterPro" id="IPR001926">
    <property type="entry name" value="TrpB-like_PALP"/>
</dbReference>
<name>A0A093S1V2_9GAMM</name>
<gene>
    <name evidence="11" type="ORF">KP22_14555</name>
</gene>
<dbReference type="STRING" id="55207.KP22_14555"/>
<dbReference type="CDD" id="cd01561">
    <property type="entry name" value="CBS_like"/>
    <property type="match status" value="1"/>
</dbReference>
<evidence type="ECO:0000256" key="9">
    <source>
        <dbReference type="ARBA" id="ARBA00079153"/>
    </source>
</evidence>
<evidence type="ECO:0000259" key="10">
    <source>
        <dbReference type="Pfam" id="PF00291"/>
    </source>
</evidence>
<comment type="caution">
    <text evidence="11">The sequence shown here is derived from an EMBL/GenBank/DDBJ whole genome shotgun (WGS) entry which is preliminary data.</text>
</comment>
<evidence type="ECO:0000256" key="1">
    <source>
        <dbReference type="ARBA" id="ARBA00001933"/>
    </source>
</evidence>
<dbReference type="eggNOG" id="COG0031">
    <property type="taxonomic scope" value="Bacteria"/>
</dbReference>
<dbReference type="PROSITE" id="PS00901">
    <property type="entry name" value="CYS_SYNTHASE"/>
    <property type="match status" value="1"/>
</dbReference>
<proteinExistence type="inferred from homology"/>
<dbReference type="SUPFAM" id="SSF53686">
    <property type="entry name" value="Tryptophan synthase beta subunit-like PLP-dependent enzymes"/>
    <property type="match status" value="1"/>
</dbReference>
<dbReference type="Pfam" id="PF00291">
    <property type="entry name" value="PALP"/>
    <property type="match status" value="1"/>
</dbReference>
<reference evidence="11 12" key="1">
    <citation type="submission" date="2014-08" db="EMBL/GenBank/DDBJ databases">
        <title>Genome sequences of NCPPB Pectobacterium isolates.</title>
        <authorList>
            <person name="Glover R.H."/>
            <person name="Sapp M."/>
            <person name="Elphinstone J."/>
        </authorList>
    </citation>
    <scope>NUCLEOTIDE SEQUENCE [LARGE SCALE GENOMIC DNA]</scope>
    <source>
        <strain evidence="11 12">NCPPB 2795</strain>
    </source>
</reference>
<dbReference type="Gene3D" id="3.40.50.1100">
    <property type="match status" value="2"/>
</dbReference>
<comment type="catalytic activity">
    <reaction evidence="6">
        <text>O-acetyl-L-serine + hydrogen sulfide = L-cysteine + acetate</text>
        <dbReference type="Rhea" id="RHEA:14829"/>
        <dbReference type="ChEBI" id="CHEBI:29919"/>
        <dbReference type="ChEBI" id="CHEBI:30089"/>
        <dbReference type="ChEBI" id="CHEBI:35235"/>
        <dbReference type="ChEBI" id="CHEBI:58340"/>
        <dbReference type="EC" id="2.5.1.47"/>
    </reaction>
</comment>
<evidence type="ECO:0000256" key="4">
    <source>
        <dbReference type="ARBA" id="ARBA00012681"/>
    </source>
</evidence>
<evidence type="ECO:0000256" key="6">
    <source>
        <dbReference type="ARBA" id="ARBA00047931"/>
    </source>
</evidence>
<evidence type="ECO:0000256" key="8">
    <source>
        <dbReference type="ARBA" id="ARBA00078257"/>
    </source>
</evidence>
<organism evidence="11 12">
    <name type="scientific">Pectobacterium betavasculorum</name>
    <dbReference type="NCBI Taxonomy" id="55207"/>
    <lineage>
        <taxon>Bacteria</taxon>
        <taxon>Pseudomonadati</taxon>
        <taxon>Pseudomonadota</taxon>
        <taxon>Gammaproteobacteria</taxon>
        <taxon>Enterobacterales</taxon>
        <taxon>Pectobacteriaceae</taxon>
        <taxon>Pectobacterium</taxon>
    </lineage>
</organism>
<comment type="cofactor">
    <cofactor evidence="1">
        <name>pyridoxal 5'-phosphate</name>
        <dbReference type="ChEBI" id="CHEBI:597326"/>
    </cofactor>
</comment>
<evidence type="ECO:0000313" key="11">
    <source>
        <dbReference type="EMBL" id="KFX04066.1"/>
    </source>
</evidence>
<evidence type="ECO:0000313" key="12">
    <source>
        <dbReference type="Proteomes" id="UP000032874"/>
    </source>
</evidence>
<keyword evidence="5" id="KW-0663">Pyridoxal phosphate</keyword>
<dbReference type="Proteomes" id="UP000032874">
    <property type="component" value="Unassembled WGS sequence"/>
</dbReference>